<organism evidence="3 4">
    <name type="scientific">Mucilaginibacter gracilis</name>
    <dbReference type="NCBI Taxonomy" id="423350"/>
    <lineage>
        <taxon>Bacteria</taxon>
        <taxon>Pseudomonadati</taxon>
        <taxon>Bacteroidota</taxon>
        <taxon>Sphingobacteriia</taxon>
        <taxon>Sphingobacteriales</taxon>
        <taxon>Sphingobacteriaceae</taxon>
        <taxon>Mucilaginibacter</taxon>
    </lineage>
</organism>
<dbReference type="SUPFAM" id="SSF54427">
    <property type="entry name" value="NTF2-like"/>
    <property type="match status" value="1"/>
</dbReference>
<dbReference type="EMBL" id="RBKU01000001">
    <property type="protein sequence ID" value="RKR85286.1"/>
    <property type="molecule type" value="Genomic_DNA"/>
</dbReference>
<evidence type="ECO:0000256" key="1">
    <source>
        <dbReference type="SAM" id="SignalP"/>
    </source>
</evidence>
<dbReference type="Pfam" id="PF14534">
    <property type="entry name" value="DUF4440"/>
    <property type="match status" value="1"/>
</dbReference>
<dbReference type="Proteomes" id="UP000268007">
    <property type="component" value="Unassembled WGS sequence"/>
</dbReference>
<evidence type="ECO:0000313" key="3">
    <source>
        <dbReference type="EMBL" id="RKR85286.1"/>
    </source>
</evidence>
<accession>A0A495J8H0</accession>
<keyword evidence="1" id="KW-0732">Signal</keyword>
<dbReference type="InterPro" id="IPR027843">
    <property type="entry name" value="DUF4440"/>
</dbReference>
<name>A0A495J8H0_9SPHI</name>
<evidence type="ECO:0000313" key="4">
    <source>
        <dbReference type="Proteomes" id="UP000268007"/>
    </source>
</evidence>
<proteinExistence type="predicted"/>
<dbReference type="OrthoDB" id="1119084at2"/>
<feature type="domain" description="DUF4440" evidence="2">
    <location>
        <begin position="172"/>
        <end position="275"/>
    </location>
</feature>
<feature type="chain" id="PRO_5019769888" description="DUF4440 domain-containing protein" evidence="1">
    <location>
        <begin position="21"/>
        <end position="285"/>
    </location>
</feature>
<dbReference type="Gene3D" id="3.10.450.50">
    <property type="match status" value="2"/>
</dbReference>
<keyword evidence="4" id="KW-1185">Reference proteome</keyword>
<reference evidence="3 4" key="1">
    <citation type="submission" date="2018-10" db="EMBL/GenBank/DDBJ databases">
        <title>Genomic Encyclopedia of Archaeal and Bacterial Type Strains, Phase II (KMG-II): from individual species to whole genera.</title>
        <authorList>
            <person name="Goeker M."/>
        </authorList>
    </citation>
    <scope>NUCLEOTIDE SEQUENCE [LARGE SCALE GENOMIC DNA]</scope>
    <source>
        <strain evidence="3 4">DSM 18602</strain>
    </source>
</reference>
<dbReference type="InterPro" id="IPR032710">
    <property type="entry name" value="NTF2-like_dom_sf"/>
</dbReference>
<dbReference type="RefSeq" id="WP_147425756.1">
    <property type="nucleotide sequence ID" value="NZ_RBKU01000001.1"/>
</dbReference>
<gene>
    <name evidence="3" type="ORF">BDD43_5550</name>
</gene>
<comment type="caution">
    <text evidence="3">The sequence shown here is derived from an EMBL/GenBank/DDBJ whole genome shotgun (WGS) entry which is preliminary data.</text>
</comment>
<feature type="signal peptide" evidence="1">
    <location>
        <begin position="1"/>
        <end position="20"/>
    </location>
</feature>
<protein>
    <recommendedName>
        <fullName evidence="2">DUF4440 domain-containing protein</fullName>
    </recommendedName>
</protein>
<dbReference type="AlphaFoldDB" id="A0A495J8H0"/>
<evidence type="ECO:0000259" key="2">
    <source>
        <dbReference type="Pfam" id="PF14534"/>
    </source>
</evidence>
<sequence>MKTIIASSLLIICLSGMVFAQKAQVKTVVDADETFDKTVARKGIKDGFLSVLDDEGVVFKPNAVNAKEFYSTIDKQPGNLTWQPKFARISANGDLAFSTGPYTYQNSKADTDKVYGHYVSVWRTSGDSKLKLLINLGVQHPEPEQQEVLDCKEPEAEVTPPSKDPFKNKRIILATEEQFNHSLTLSAMATYKEFLDEDAHYYFPGFEPFVGKDKIMKFVNNEAISIVAKTTSAGRSASSDLAYSYGVAQIKKGNITADYNYVRIWDMDSQHRWNILLEVFSSVEK</sequence>